<dbReference type="InterPro" id="IPR011993">
    <property type="entry name" value="PH-like_dom_sf"/>
</dbReference>
<accession>A0A183CWD3</accession>
<organism evidence="4">
    <name type="scientific">Gongylonema pulchrum</name>
    <dbReference type="NCBI Taxonomy" id="637853"/>
    <lineage>
        <taxon>Eukaryota</taxon>
        <taxon>Metazoa</taxon>
        <taxon>Ecdysozoa</taxon>
        <taxon>Nematoda</taxon>
        <taxon>Chromadorea</taxon>
        <taxon>Rhabditida</taxon>
        <taxon>Spirurina</taxon>
        <taxon>Spiruromorpha</taxon>
        <taxon>Spiruroidea</taxon>
        <taxon>Gongylonematidae</taxon>
        <taxon>Gongylonema</taxon>
    </lineage>
</organism>
<dbReference type="OrthoDB" id="5915976at2759"/>
<sequence>MQIDVWLPGKDAQKPDRIRILMAADRKEEMNSWISTMNISLRNLTLWSCRH</sequence>
<name>A0A183CWD3_9BILA</name>
<protein>
    <submittedName>
        <fullName evidence="4">PH domain-containing protein</fullName>
    </submittedName>
</protein>
<dbReference type="InterPro" id="IPR001849">
    <property type="entry name" value="PH_domain"/>
</dbReference>
<gene>
    <name evidence="2" type="ORF">GPUH_LOCUS774</name>
</gene>
<evidence type="ECO:0000313" key="4">
    <source>
        <dbReference type="WBParaSite" id="GPUH_0000077401-mRNA-1"/>
    </source>
</evidence>
<dbReference type="Proteomes" id="UP000271098">
    <property type="component" value="Unassembled WGS sequence"/>
</dbReference>
<reference evidence="2 3" key="2">
    <citation type="submission" date="2018-11" db="EMBL/GenBank/DDBJ databases">
        <authorList>
            <consortium name="Pathogen Informatics"/>
        </authorList>
    </citation>
    <scope>NUCLEOTIDE SEQUENCE [LARGE SCALE GENOMIC DNA]</scope>
</reference>
<dbReference type="EMBL" id="UYRT01000775">
    <property type="protein sequence ID" value="VDK28697.1"/>
    <property type="molecule type" value="Genomic_DNA"/>
</dbReference>
<keyword evidence="3" id="KW-1185">Reference proteome</keyword>
<dbReference type="PROSITE" id="PS50003">
    <property type="entry name" value="PH_DOMAIN"/>
    <property type="match status" value="1"/>
</dbReference>
<dbReference type="WBParaSite" id="GPUH_0000077401-mRNA-1">
    <property type="protein sequence ID" value="GPUH_0000077401-mRNA-1"/>
    <property type="gene ID" value="GPUH_0000077401"/>
</dbReference>
<proteinExistence type="predicted"/>
<evidence type="ECO:0000313" key="3">
    <source>
        <dbReference type="Proteomes" id="UP000271098"/>
    </source>
</evidence>
<dbReference type="Gene3D" id="2.30.29.30">
    <property type="entry name" value="Pleckstrin-homology domain (PH domain)/Phosphotyrosine-binding domain (PTB)"/>
    <property type="match status" value="1"/>
</dbReference>
<reference evidence="4" key="1">
    <citation type="submission" date="2016-06" db="UniProtKB">
        <authorList>
            <consortium name="WormBaseParasite"/>
        </authorList>
    </citation>
    <scope>IDENTIFICATION</scope>
</reference>
<dbReference type="AlphaFoldDB" id="A0A183CWD3"/>
<feature type="domain" description="PH" evidence="1">
    <location>
        <begin position="1"/>
        <end position="42"/>
    </location>
</feature>
<evidence type="ECO:0000259" key="1">
    <source>
        <dbReference type="PROSITE" id="PS50003"/>
    </source>
</evidence>
<evidence type="ECO:0000313" key="2">
    <source>
        <dbReference type="EMBL" id="VDK28697.1"/>
    </source>
</evidence>